<feature type="transmembrane region" description="Helical" evidence="1">
    <location>
        <begin position="15"/>
        <end position="35"/>
    </location>
</feature>
<proteinExistence type="predicted"/>
<dbReference type="AlphaFoldDB" id="A0A183DDM5"/>
<evidence type="ECO:0000256" key="1">
    <source>
        <dbReference type="SAM" id="Phobius"/>
    </source>
</evidence>
<name>A0A183DDM5_9BILA</name>
<organism evidence="2">
    <name type="scientific">Gongylonema pulchrum</name>
    <dbReference type="NCBI Taxonomy" id="637853"/>
    <lineage>
        <taxon>Eukaryota</taxon>
        <taxon>Metazoa</taxon>
        <taxon>Ecdysozoa</taxon>
        <taxon>Nematoda</taxon>
        <taxon>Chromadorea</taxon>
        <taxon>Rhabditida</taxon>
        <taxon>Spirurina</taxon>
        <taxon>Spiruromorpha</taxon>
        <taxon>Spiruroidea</taxon>
        <taxon>Gongylonematidae</taxon>
        <taxon>Gongylonema</taxon>
    </lineage>
</organism>
<reference evidence="2" key="1">
    <citation type="submission" date="2016-06" db="UniProtKB">
        <authorList>
            <consortium name="WormBaseParasite"/>
        </authorList>
    </citation>
    <scope>IDENTIFICATION</scope>
</reference>
<sequence>LQIEPVPLSSEDISVIFASSAAGVAASSIPVAYFLHCLGPRITFTVLLLISAAATAALPWATQFGLRVIVCARLVQGLFRSSNVFSGVCALNSHH</sequence>
<protein>
    <submittedName>
        <fullName evidence="2">MFS domain-containing protein</fullName>
    </submittedName>
</protein>
<dbReference type="WBParaSite" id="GPUH_0000682501-mRNA-1">
    <property type="protein sequence ID" value="GPUH_0000682501-mRNA-1"/>
    <property type="gene ID" value="GPUH_0000682501"/>
</dbReference>
<dbReference type="SUPFAM" id="SSF103473">
    <property type="entry name" value="MFS general substrate transporter"/>
    <property type="match status" value="1"/>
</dbReference>
<keyword evidence="1" id="KW-0812">Transmembrane</keyword>
<dbReference type="Gene3D" id="1.20.1250.20">
    <property type="entry name" value="MFS general substrate transporter like domains"/>
    <property type="match status" value="1"/>
</dbReference>
<evidence type="ECO:0000313" key="2">
    <source>
        <dbReference type="WBParaSite" id="GPUH_0000682501-mRNA-1"/>
    </source>
</evidence>
<feature type="transmembrane region" description="Helical" evidence="1">
    <location>
        <begin position="42"/>
        <end position="61"/>
    </location>
</feature>
<dbReference type="GO" id="GO:0016020">
    <property type="term" value="C:membrane"/>
    <property type="evidence" value="ECO:0007669"/>
    <property type="project" value="TreeGrafter"/>
</dbReference>
<dbReference type="InterPro" id="IPR036259">
    <property type="entry name" value="MFS_trans_sf"/>
</dbReference>
<keyword evidence="1" id="KW-1133">Transmembrane helix</keyword>
<dbReference type="PANTHER" id="PTHR45757">
    <property type="entry name" value="PROTEIN CBG23364-RELATED"/>
    <property type="match status" value="1"/>
</dbReference>
<accession>A0A183DDM5</accession>
<keyword evidence="1" id="KW-0472">Membrane</keyword>